<evidence type="ECO:0000313" key="6">
    <source>
        <dbReference type="EMBL" id="TNL97355.1"/>
    </source>
</evidence>
<dbReference type="GO" id="GO:0009403">
    <property type="term" value="P:toxin biosynthetic process"/>
    <property type="evidence" value="ECO:0007669"/>
    <property type="project" value="InterPro"/>
</dbReference>
<evidence type="ECO:0000256" key="1">
    <source>
        <dbReference type="ARBA" id="ARBA00004141"/>
    </source>
</evidence>
<dbReference type="EMBL" id="VDHJ01000008">
    <property type="protein sequence ID" value="TNL97355.1"/>
    <property type="molecule type" value="Genomic_DNA"/>
</dbReference>
<evidence type="ECO:0000256" key="4">
    <source>
        <dbReference type="ARBA" id="ARBA00023136"/>
    </source>
</evidence>
<keyword evidence="3 5" id="KW-1133">Transmembrane helix</keyword>
<keyword evidence="7" id="KW-1185">Reference proteome</keyword>
<comment type="caution">
    <text evidence="6">The sequence shown here is derived from an EMBL/GenBank/DDBJ whole genome shotgun (WGS) entry which is preliminary data.</text>
</comment>
<dbReference type="InterPro" id="IPR001940">
    <property type="entry name" value="Peptidase_S1C"/>
</dbReference>
<dbReference type="Pfam" id="PF13365">
    <property type="entry name" value="Trypsin_2"/>
    <property type="match status" value="1"/>
</dbReference>
<dbReference type="Proteomes" id="UP000312032">
    <property type="component" value="Unassembled WGS sequence"/>
</dbReference>
<feature type="transmembrane region" description="Helical" evidence="5">
    <location>
        <begin position="64"/>
        <end position="87"/>
    </location>
</feature>
<dbReference type="InterPro" id="IPR043504">
    <property type="entry name" value="Peptidase_S1_PA_chymotrypsin"/>
</dbReference>
<name>A0A5C4U4A4_9CORY</name>
<keyword evidence="4 5" id="KW-0472">Membrane</keyword>
<reference evidence="6 7" key="1">
    <citation type="submission" date="2019-06" db="EMBL/GenBank/DDBJ databases">
        <authorList>
            <person name="Li J."/>
        </authorList>
    </citation>
    <scope>NUCLEOTIDE SEQUENCE [LARGE SCALE GENOMIC DNA]</scope>
    <source>
        <strain evidence="6 7">LMG 28165</strain>
    </source>
</reference>
<dbReference type="PANTHER" id="PTHR43019">
    <property type="entry name" value="SERINE ENDOPROTEASE DEGS"/>
    <property type="match status" value="1"/>
</dbReference>
<dbReference type="NCBIfam" id="NF033740">
    <property type="entry name" value="MarP_fam_protase"/>
    <property type="match status" value="1"/>
</dbReference>
<keyword evidence="2 5" id="KW-0812">Transmembrane</keyword>
<dbReference type="OrthoDB" id="9766361at2"/>
<evidence type="ECO:0000256" key="3">
    <source>
        <dbReference type="ARBA" id="ARBA00022989"/>
    </source>
</evidence>
<evidence type="ECO:0000256" key="5">
    <source>
        <dbReference type="SAM" id="Phobius"/>
    </source>
</evidence>
<organism evidence="6 7">
    <name type="scientific">Corynebacterium tapiri</name>
    <dbReference type="NCBI Taxonomy" id="1448266"/>
    <lineage>
        <taxon>Bacteria</taxon>
        <taxon>Bacillati</taxon>
        <taxon>Actinomycetota</taxon>
        <taxon>Actinomycetes</taxon>
        <taxon>Mycobacteriales</taxon>
        <taxon>Corynebacteriaceae</taxon>
        <taxon>Corynebacterium</taxon>
    </lineage>
</organism>
<keyword evidence="6" id="KW-0645">Protease</keyword>
<dbReference type="PRINTS" id="PR00834">
    <property type="entry name" value="PROTEASES2C"/>
</dbReference>
<feature type="transmembrane region" description="Helical" evidence="5">
    <location>
        <begin position="12"/>
        <end position="29"/>
    </location>
</feature>
<dbReference type="GO" id="GO:0004252">
    <property type="term" value="F:serine-type endopeptidase activity"/>
    <property type="evidence" value="ECO:0007669"/>
    <property type="project" value="InterPro"/>
</dbReference>
<feature type="transmembrane region" description="Helical" evidence="5">
    <location>
        <begin position="108"/>
        <end position="126"/>
    </location>
</feature>
<comment type="subcellular location">
    <subcellularLocation>
        <location evidence="1">Membrane</location>
        <topology evidence="1">Multi-pass membrane protein</topology>
    </subcellularLocation>
</comment>
<protein>
    <submittedName>
        <fullName evidence="6">MarP family serine protease</fullName>
    </submittedName>
</protein>
<dbReference type="Pfam" id="PF02674">
    <property type="entry name" value="Colicin_V"/>
    <property type="match status" value="1"/>
</dbReference>
<evidence type="ECO:0000313" key="7">
    <source>
        <dbReference type="Proteomes" id="UP000312032"/>
    </source>
</evidence>
<accession>A0A5C4U4A4</accession>
<dbReference type="InterPro" id="IPR047680">
    <property type="entry name" value="MarP-like"/>
</dbReference>
<sequence>MGSVHTDVASLIVDVILIGFALSAFAAGWRHGAIGSVLSAIGVVAGCFLGLAIAPVIMRSSLEQGVSFILALVVLVVVVWLCSYLGANLGYSVHRQFRTRAAMRLNSVLGAILHVPVVLVVCWFVAQPLGRVLEQPAPPVARGIEDSRVLGAVDSLAPRWLHSVPSRLSSLIDDAGLPHLVDHDPNPLGREVAAPDQELANPQVIAEVRPSVIHVMGAAETCQRRLMGSGFVTAPDYVVTNAHVVAGTNSVRLDTVLGVKDADVVYFDPELDIAVLYSPDLGISPLPWAAKPAASGDDAVVLGYPESGPFEAAPARIADRLRIAGADIYAQGSIEREAYSVRGTIREGNSGGPLLTPQGEVMGVVFGASRDVEGMGFALTAEEVRSHIGDVTELTQLVDTAGCVQSR</sequence>
<proteinExistence type="predicted"/>
<feature type="transmembrane region" description="Helical" evidence="5">
    <location>
        <begin position="36"/>
        <end position="58"/>
    </location>
</feature>
<keyword evidence="6" id="KW-0378">Hydrolase</keyword>
<dbReference type="InterPro" id="IPR003825">
    <property type="entry name" value="Colicin-V_CvpA"/>
</dbReference>
<dbReference type="PANTHER" id="PTHR43019:SF23">
    <property type="entry name" value="PROTEASE DO-LIKE 5, CHLOROPLASTIC"/>
    <property type="match status" value="1"/>
</dbReference>
<dbReference type="InterPro" id="IPR009003">
    <property type="entry name" value="Peptidase_S1_PA"/>
</dbReference>
<dbReference type="SUPFAM" id="SSF50494">
    <property type="entry name" value="Trypsin-like serine proteases"/>
    <property type="match status" value="1"/>
</dbReference>
<evidence type="ECO:0000256" key="2">
    <source>
        <dbReference type="ARBA" id="ARBA00022692"/>
    </source>
</evidence>
<dbReference type="GO" id="GO:0006508">
    <property type="term" value="P:proteolysis"/>
    <property type="evidence" value="ECO:0007669"/>
    <property type="project" value="UniProtKB-KW"/>
</dbReference>
<dbReference type="AlphaFoldDB" id="A0A5C4U4A4"/>
<dbReference type="GO" id="GO:0016020">
    <property type="term" value="C:membrane"/>
    <property type="evidence" value="ECO:0007669"/>
    <property type="project" value="UniProtKB-SubCell"/>
</dbReference>
<dbReference type="Gene3D" id="2.40.10.10">
    <property type="entry name" value="Trypsin-like serine proteases"/>
    <property type="match status" value="2"/>
</dbReference>
<gene>
    <name evidence="6" type="ORF">FHE74_06715</name>
</gene>